<protein>
    <submittedName>
        <fullName evidence="1">DUF1847 domain-containing protein</fullName>
    </submittedName>
</protein>
<dbReference type="Proteomes" id="UP000283880">
    <property type="component" value="Unassembled WGS sequence"/>
</dbReference>
<dbReference type="RefSeq" id="WP_007708244.1">
    <property type="nucleotide sequence ID" value="NZ_BAABXR010000003.1"/>
</dbReference>
<dbReference type="EMBL" id="QSBM01000012">
    <property type="protein sequence ID" value="RGX27792.1"/>
    <property type="molecule type" value="Genomic_DNA"/>
</dbReference>
<dbReference type="AlphaFoldDB" id="A0A413FD79"/>
<dbReference type="OrthoDB" id="9795204at2"/>
<gene>
    <name evidence="1" type="ORF">DWV29_15755</name>
</gene>
<reference evidence="1 2" key="1">
    <citation type="submission" date="2018-08" db="EMBL/GenBank/DDBJ databases">
        <title>A genome reference for cultivated species of the human gut microbiota.</title>
        <authorList>
            <person name="Zou Y."/>
            <person name="Xue W."/>
            <person name="Luo G."/>
        </authorList>
    </citation>
    <scope>NUCLEOTIDE SEQUENCE [LARGE SCALE GENOMIC DNA]</scope>
    <source>
        <strain evidence="1 2">AF04-15</strain>
    </source>
</reference>
<sequence>MYTCAKCGVRACRKAEDRTLPKNCPIREEELSGQAFQEYRSEDNFKFYVTASEIEGLGQFQWPRVKETIELCRRMGYHRIGLAFCSGLSGEAKVMCDLLERNGFEVVSVMCKVGGRDKCAAGVPDEHKLHPGQYEAMCNPIFQARLLNRQKTEFNIALGLCVGHDSLFYKYSDALVTTLIAKDRVLAHNPAGALYCAGGYYKNKLDAQP</sequence>
<proteinExistence type="predicted"/>
<organism evidence="1 2">
    <name type="scientific">Enterocloster asparagiformis</name>
    <dbReference type="NCBI Taxonomy" id="333367"/>
    <lineage>
        <taxon>Bacteria</taxon>
        <taxon>Bacillati</taxon>
        <taxon>Bacillota</taxon>
        <taxon>Clostridia</taxon>
        <taxon>Lachnospirales</taxon>
        <taxon>Lachnospiraceae</taxon>
        <taxon>Enterocloster</taxon>
    </lineage>
</organism>
<evidence type="ECO:0000313" key="1">
    <source>
        <dbReference type="EMBL" id="RGX27792.1"/>
    </source>
</evidence>
<name>A0A413FD79_9FIRM</name>
<dbReference type="InterPro" id="IPR014997">
    <property type="entry name" value="DUF1847"/>
</dbReference>
<accession>A0A413FD79</accession>
<comment type="caution">
    <text evidence="1">The sequence shown here is derived from an EMBL/GenBank/DDBJ whole genome shotgun (WGS) entry which is preliminary data.</text>
</comment>
<evidence type="ECO:0000313" key="2">
    <source>
        <dbReference type="Proteomes" id="UP000283880"/>
    </source>
</evidence>
<dbReference type="Pfam" id="PF08901">
    <property type="entry name" value="DUF1847"/>
    <property type="match status" value="1"/>
</dbReference>